<dbReference type="SUPFAM" id="SSF54637">
    <property type="entry name" value="Thioesterase/thiol ester dehydrase-isomerase"/>
    <property type="match status" value="1"/>
</dbReference>
<evidence type="ECO:0000313" key="3">
    <source>
        <dbReference type="EMBL" id="GMN44894.1"/>
    </source>
</evidence>
<dbReference type="GO" id="GO:0047617">
    <property type="term" value="F:fatty acyl-CoA hydrolase activity"/>
    <property type="evidence" value="ECO:0007669"/>
    <property type="project" value="InterPro"/>
</dbReference>
<gene>
    <name evidence="3" type="ORF">TIFTF001_014086</name>
</gene>
<dbReference type="AlphaFoldDB" id="A0AA87ZW57"/>
<dbReference type="PANTHER" id="PTHR11066:SF34">
    <property type="entry name" value="ACYL-COENZYME A THIOESTERASE 8"/>
    <property type="match status" value="1"/>
</dbReference>
<comment type="caution">
    <text evidence="3">The sequence shown here is derived from an EMBL/GenBank/DDBJ whole genome shotgun (WGS) entry which is preliminary data.</text>
</comment>
<proteinExistence type="inferred from homology"/>
<comment type="similarity">
    <text evidence="1">Belongs to the C/M/P thioester hydrolase family.</text>
</comment>
<organism evidence="3 4">
    <name type="scientific">Ficus carica</name>
    <name type="common">Common fig</name>
    <dbReference type="NCBI Taxonomy" id="3494"/>
    <lineage>
        <taxon>Eukaryota</taxon>
        <taxon>Viridiplantae</taxon>
        <taxon>Streptophyta</taxon>
        <taxon>Embryophyta</taxon>
        <taxon>Tracheophyta</taxon>
        <taxon>Spermatophyta</taxon>
        <taxon>Magnoliopsida</taxon>
        <taxon>eudicotyledons</taxon>
        <taxon>Gunneridae</taxon>
        <taxon>Pentapetalae</taxon>
        <taxon>rosids</taxon>
        <taxon>fabids</taxon>
        <taxon>Rosales</taxon>
        <taxon>Moraceae</taxon>
        <taxon>Ficeae</taxon>
        <taxon>Ficus</taxon>
    </lineage>
</organism>
<name>A0AA87ZW57_FICCA</name>
<dbReference type="EMBL" id="BTGU01000019">
    <property type="protein sequence ID" value="GMN44894.1"/>
    <property type="molecule type" value="Genomic_DNA"/>
</dbReference>
<evidence type="ECO:0000313" key="4">
    <source>
        <dbReference type="Proteomes" id="UP001187192"/>
    </source>
</evidence>
<keyword evidence="4" id="KW-1185">Reference proteome</keyword>
<dbReference type="Proteomes" id="UP001187192">
    <property type="component" value="Unassembled WGS sequence"/>
</dbReference>
<feature type="domain" description="Acyl-CoA thioesterase 2 C-terminal" evidence="2">
    <location>
        <begin position="249"/>
        <end position="348"/>
    </location>
</feature>
<sequence length="363" mass="40978">MLFVKAKLGMDFTSYSKERSVWFSLIAEITGSVASGAENRTMFQLKRYDYFGYASSSLSHDADVIALSKLTCLVLPHEHCTLLQANSLWSADSMLGTCSLVESILHLEPTEVNVFMGITLRDAINFGRVYGGQFVGQARTTQWQQHQRLLIVLRLFIVRMLISFSLEIVIKLEKQSFDHQEATMPSVPDPETLPSLEELQGGRLLDPLQRTSQNKAATSDHPAPWPIEIRFCEPMTSSNQTRSPPSFWYWFRAKGKLSNDQALHRCVVAYASDLVYLSVSLNPHRKKGLKPSSVSLDHSIWFHRTLRADDWILFVITSPSTYNSRGFFLGQMFNRKGELVVSMTQEGLLRDFGKPSSATGSKL</sequence>
<evidence type="ECO:0000256" key="1">
    <source>
        <dbReference type="ARBA" id="ARBA00006538"/>
    </source>
</evidence>
<protein>
    <recommendedName>
        <fullName evidence="2">Acyl-CoA thioesterase 2 C-terminal domain-containing protein</fullName>
    </recommendedName>
</protein>
<dbReference type="PANTHER" id="PTHR11066">
    <property type="entry name" value="ACYL-COA THIOESTERASE"/>
    <property type="match status" value="1"/>
</dbReference>
<reference evidence="3" key="1">
    <citation type="submission" date="2023-07" db="EMBL/GenBank/DDBJ databases">
        <title>draft genome sequence of fig (Ficus carica).</title>
        <authorList>
            <person name="Takahashi T."/>
            <person name="Nishimura K."/>
        </authorList>
    </citation>
    <scope>NUCLEOTIDE SEQUENCE</scope>
</reference>
<accession>A0AA87ZW57</accession>
<dbReference type="InterPro" id="IPR029069">
    <property type="entry name" value="HotDog_dom_sf"/>
</dbReference>
<dbReference type="InterPro" id="IPR003703">
    <property type="entry name" value="Acyl_CoA_thio"/>
</dbReference>
<dbReference type="GO" id="GO:0009062">
    <property type="term" value="P:fatty acid catabolic process"/>
    <property type="evidence" value="ECO:0007669"/>
    <property type="project" value="TreeGrafter"/>
</dbReference>
<dbReference type="Gene3D" id="2.40.160.210">
    <property type="entry name" value="Acyl-CoA thioesterase, double hotdog domain"/>
    <property type="match status" value="1"/>
</dbReference>
<dbReference type="GO" id="GO:0006637">
    <property type="term" value="P:acyl-CoA metabolic process"/>
    <property type="evidence" value="ECO:0007669"/>
    <property type="project" value="InterPro"/>
</dbReference>
<dbReference type="InterPro" id="IPR042171">
    <property type="entry name" value="Acyl-CoA_hotdog"/>
</dbReference>
<dbReference type="CDD" id="cd03444">
    <property type="entry name" value="Thioesterase_II_repeat1"/>
    <property type="match status" value="1"/>
</dbReference>
<dbReference type="InterPro" id="IPR025652">
    <property type="entry name" value="TesB_C"/>
</dbReference>
<dbReference type="Pfam" id="PF02551">
    <property type="entry name" value="Acyl_CoA_thio"/>
    <property type="match status" value="1"/>
</dbReference>
<evidence type="ECO:0000259" key="2">
    <source>
        <dbReference type="Pfam" id="PF02551"/>
    </source>
</evidence>